<proteinExistence type="predicted"/>
<gene>
    <name evidence="1" type="ORF">GURASL_30530</name>
</gene>
<accession>A0ABM8ENG3</accession>
<evidence type="ECO:0000313" key="1">
    <source>
        <dbReference type="EMBL" id="BDV44130.1"/>
    </source>
</evidence>
<dbReference type="EMBL" id="AP027151">
    <property type="protein sequence ID" value="BDV44130.1"/>
    <property type="molecule type" value="Genomic_DNA"/>
</dbReference>
<name>A0ABM8ENG3_9BACT</name>
<protein>
    <submittedName>
        <fullName evidence="1">Uncharacterized protein</fullName>
    </submittedName>
</protein>
<evidence type="ECO:0000313" key="2">
    <source>
        <dbReference type="Proteomes" id="UP001317705"/>
    </source>
</evidence>
<organism evidence="1 2">
    <name type="scientific">Geotalea uraniireducens</name>
    <dbReference type="NCBI Taxonomy" id="351604"/>
    <lineage>
        <taxon>Bacteria</taxon>
        <taxon>Pseudomonadati</taxon>
        <taxon>Thermodesulfobacteriota</taxon>
        <taxon>Desulfuromonadia</taxon>
        <taxon>Geobacterales</taxon>
        <taxon>Geobacteraceae</taxon>
        <taxon>Geotalea</taxon>
    </lineage>
</organism>
<keyword evidence="2" id="KW-1185">Reference proteome</keyword>
<reference evidence="1 2" key="1">
    <citation type="submission" date="2022-12" db="EMBL/GenBank/DDBJ databases">
        <title>Polyphasic characterization of Geotalea uranireducens NIT-SL11 newly isolated from a complex of sewage sludge and microbially reduced graphene oxide.</title>
        <authorList>
            <person name="Xie L."/>
            <person name="Yoshida N."/>
            <person name="Meng L."/>
        </authorList>
    </citation>
    <scope>NUCLEOTIDE SEQUENCE [LARGE SCALE GENOMIC DNA]</scope>
    <source>
        <strain evidence="1 2">NIT-SL11</strain>
    </source>
</reference>
<sequence length="57" mass="5940">MPVSSSGVIAFTVAWVPTGMKIGVSIVPCAVAKEPSRARPSCLITLKSIAAKYTYQG</sequence>
<dbReference type="Proteomes" id="UP001317705">
    <property type="component" value="Chromosome"/>
</dbReference>